<organism evidence="4">
    <name type="scientific">Timema douglasi</name>
    <name type="common">Walking stick</name>
    <dbReference type="NCBI Taxonomy" id="61478"/>
    <lineage>
        <taxon>Eukaryota</taxon>
        <taxon>Metazoa</taxon>
        <taxon>Ecdysozoa</taxon>
        <taxon>Arthropoda</taxon>
        <taxon>Hexapoda</taxon>
        <taxon>Insecta</taxon>
        <taxon>Pterygota</taxon>
        <taxon>Neoptera</taxon>
        <taxon>Polyneoptera</taxon>
        <taxon>Phasmatodea</taxon>
        <taxon>Timematodea</taxon>
        <taxon>Timematoidea</taxon>
        <taxon>Timematidae</taxon>
        <taxon>Timema</taxon>
    </lineage>
</organism>
<dbReference type="InterPro" id="IPR002413">
    <property type="entry name" value="V5_allergen-like"/>
</dbReference>
<dbReference type="CDD" id="cd05380">
    <property type="entry name" value="CAP_euk"/>
    <property type="match status" value="1"/>
</dbReference>
<dbReference type="AlphaFoldDB" id="A0A7R8Z6C2"/>
<feature type="compositionally biased region" description="Basic and acidic residues" evidence="1">
    <location>
        <begin position="708"/>
        <end position="718"/>
    </location>
</feature>
<feature type="compositionally biased region" description="Basic and acidic residues" evidence="1">
    <location>
        <begin position="740"/>
        <end position="750"/>
    </location>
</feature>
<dbReference type="PANTHER" id="PTHR10334">
    <property type="entry name" value="CYSTEINE-RICH SECRETORY PROTEIN-RELATED"/>
    <property type="match status" value="1"/>
</dbReference>
<dbReference type="SMART" id="SM00198">
    <property type="entry name" value="SCP"/>
    <property type="match status" value="1"/>
</dbReference>
<dbReference type="InterPro" id="IPR014044">
    <property type="entry name" value="CAP_dom"/>
</dbReference>
<keyword evidence="2" id="KW-0472">Membrane</keyword>
<feature type="compositionally biased region" description="Basic and acidic residues" evidence="1">
    <location>
        <begin position="798"/>
        <end position="807"/>
    </location>
</feature>
<dbReference type="SUPFAM" id="SSF55797">
    <property type="entry name" value="PR-1-like"/>
    <property type="match status" value="2"/>
</dbReference>
<protein>
    <recommendedName>
        <fullName evidence="3">SCP domain-containing protein</fullName>
    </recommendedName>
</protein>
<evidence type="ECO:0000256" key="1">
    <source>
        <dbReference type="SAM" id="MobiDB-lite"/>
    </source>
</evidence>
<dbReference type="InterPro" id="IPR018244">
    <property type="entry name" value="Allrgn_V5/Tpx1_CS"/>
</dbReference>
<sequence length="868" mass="97846">MDSKVLNDGVYTFVSAALLTIVGVVICFNISSCSSQQQDYCRICTDHTMCKFQSRAPGPMCTDYQPLPLTAKEKVSILHDHNFYRSIVASGNETRGSPGPQPSASNMAELTWDTELEEVAQRWADQCMIDDHDACRDVARFHVGQNMLAGGDTGPVFNSDVPDLVQKWYDEVDIFDSSVVQRYHMPPRNSPDWGHYTQIVWANTLNVGCARAMFLSNSDNPPLRMEFLVCNYGPGGNFQKRPIYKTEKDKPNRIKHRLVGITNDNTSSEIRDYGLKDAQDLFNSSKLSIDTDLSTDGDIEDNTTYLISYSDHSHLGNIEELNNNTDQDMEKIRTQDPGKPEWGHYTQVVWAKTTKVGCGRSLFHSTESGYPVRMEFLVCNYGPGGNFNGRVVYKSGTPASECRSAVPSRKYPGLCEISKEEEDVQLIINQRHKKKKSSFIWRKKMYVGAPGLGPIKTFTVDQTASGKTNYSIMTGSHVAKDYNTFLGMFMDGHGKIAAKNVLNTLGIPYKTTINENDNPNVPIIVAELPSPADIVETLQSKKQFRKFQRKAKFLKKLLGSDRSEQSSVNRVSYYNKNKENLTSDITSISKMVTNTTTNLTRVPSGLLNVTSVLKVDINSTIKLPVIVIGHKSTRSNFTKTSNAEQMSMDNIMSDSYSGENIITNATVISQSNTTITHNITSFLIARAFIQSYAVNVTRFENKIHKKKGDPTQIERDLKTSGTSLSKGKSTQATHTMQSNEIKDGINHENESDSTVWTTHKESRRDEDTYINKINNETHKIIENDMKQSATSNTQNTTDEDRKVEDTEKRLITNSNKIKEEPNVETSTNERFTEKRPHRRKRKKQYLMIKEPDFKNVPLEEVVVQLLKL</sequence>
<feature type="transmembrane region" description="Helical" evidence="2">
    <location>
        <begin position="12"/>
        <end position="31"/>
    </location>
</feature>
<gene>
    <name evidence="4" type="ORF">TDIB3V08_LOCUS4120</name>
</gene>
<dbReference type="InterPro" id="IPR001283">
    <property type="entry name" value="CRISP-related"/>
</dbReference>
<keyword evidence="2" id="KW-0812">Transmembrane</keyword>
<dbReference type="GO" id="GO:0005576">
    <property type="term" value="C:extracellular region"/>
    <property type="evidence" value="ECO:0007669"/>
    <property type="project" value="UniProtKB-SubCell"/>
</dbReference>
<dbReference type="Pfam" id="PF00188">
    <property type="entry name" value="CAP"/>
    <property type="match status" value="2"/>
</dbReference>
<dbReference type="Gene3D" id="3.40.33.10">
    <property type="entry name" value="CAP"/>
    <property type="match status" value="2"/>
</dbReference>
<dbReference type="PRINTS" id="PR00837">
    <property type="entry name" value="V5TPXLIKE"/>
</dbReference>
<dbReference type="EMBL" id="OA565850">
    <property type="protein sequence ID" value="CAD7197821.1"/>
    <property type="molecule type" value="Genomic_DNA"/>
</dbReference>
<feature type="region of interest" description="Disordered" evidence="1">
    <location>
        <begin position="785"/>
        <end position="807"/>
    </location>
</feature>
<feature type="domain" description="SCP" evidence="3">
    <location>
        <begin position="72"/>
        <end position="240"/>
    </location>
</feature>
<evidence type="ECO:0000313" key="4">
    <source>
        <dbReference type="EMBL" id="CAD7197821.1"/>
    </source>
</evidence>
<dbReference type="PROSITE" id="PS01010">
    <property type="entry name" value="CRISP_2"/>
    <property type="match status" value="2"/>
</dbReference>
<feature type="compositionally biased region" description="Low complexity" evidence="1">
    <location>
        <begin position="719"/>
        <end position="730"/>
    </location>
</feature>
<feature type="region of interest" description="Disordered" evidence="1">
    <location>
        <begin position="820"/>
        <end position="842"/>
    </location>
</feature>
<dbReference type="PROSITE" id="PS01009">
    <property type="entry name" value="CRISP_1"/>
    <property type="match status" value="2"/>
</dbReference>
<evidence type="ECO:0000256" key="2">
    <source>
        <dbReference type="SAM" id="Phobius"/>
    </source>
</evidence>
<name>A0A7R8Z6C2_TIMDO</name>
<evidence type="ECO:0000259" key="3">
    <source>
        <dbReference type="SMART" id="SM00198"/>
    </source>
</evidence>
<dbReference type="InterPro" id="IPR035940">
    <property type="entry name" value="CAP_sf"/>
</dbReference>
<proteinExistence type="predicted"/>
<dbReference type="PRINTS" id="PR00838">
    <property type="entry name" value="V5ALLERGEN"/>
</dbReference>
<reference evidence="4" key="1">
    <citation type="submission" date="2020-11" db="EMBL/GenBank/DDBJ databases">
        <authorList>
            <person name="Tran Van P."/>
        </authorList>
    </citation>
    <scope>NUCLEOTIDE SEQUENCE</scope>
</reference>
<keyword evidence="2" id="KW-1133">Transmembrane helix</keyword>
<accession>A0A7R8Z6C2</accession>
<feature type="compositionally biased region" description="Polar residues" evidence="1">
    <location>
        <begin position="786"/>
        <end position="796"/>
    </location>
</feature>
<feature type="region of interest" description="Disordered" evidence="1">
    <location>
        <begin position="706"/>
        <end position="763"/>
    </location>
</feature>